<keyword evidence="2" id="KW-1185">Reference proteome</keyword>
<sequence>MSYHEVCGMEMRINLDCPACCKKMDRILLRMKEIEKRKIDGKNNMVVVCGRFDYAEVAIKIRKKMRRRVEILDVQMFTAQPE</sequence>
<evidence type="ECO:0008006" key="3">
    <source>
        <dbReference type="Google" id="ProtNLM"/>
    </source>
</evidence>
<organism evidence="1 2">
    <name type="scientific">Cuscuta campestris</name>
    <dbReference type="NCBI Taxonomy" id="132261"/>
    <lineage>
        <taxon>Eukaryota</taxon>
        <taxon>Viridiplantae</taxon>
        <taxon>Streptophyta</taxon>
        <taxon>Embryophyta</taxon>
        <taxon>Tracheophyta</taxon>
        <taxon>Spermatophyta</taxon>
        <taxon>Magnoliopsida</taxon>
        <taxon>eudicotyledons</taxon>
        <taxon>Gunneridae</taxon>
        <taxon>Pentapetalae</taxon>
        <taxon>asterids</taxon>
        <taxon>lamiids</taxon>
        <taxon>Solanales</taxon>
        <taxon>Convolvulaceae</taxon>
        <taxon>Cuscuteae</taxon>
        <taxon>Cuscuta</taxon>
        <taxon>Cuscuta subgen. Grammica</taxon>
        <taxon>Cuscuta sect. Cleistogrammica</taxon>
    </lineage>
</organism>
<dbReference type="PANTHER" id="PTHR47294:SF4">
    <property type="entry name" value="HEAVY METAL-ASSOCIATED ISOPRENYLATED PLANT PROTEIN 26-LIKE ISOFORM X1"/>
    <property type="match status" value="1"/>
</dbReference>
<dbReference type="InterPro" id="IPR036163">
    <property type="entry name" value="HMA_dom_sf"/>
</dbReference>
<dbReference type="GO" id="GO:0046872">
    <property type="term" value="F:metal ion binding"/>
    <property type="evidence" value="ECO:0007669"/>
    <property type="project" value="InterPro"/>
</dbReference>
<evidence type="ECO:0000313" key="2">
    <source>
        <dbReference type="Proteomes" id="UP000595140"/>
    </source>
</evidence>
<dbReference type="SUPFAM" id="SSF55008">
    <property type="entry name" value="HMA, heavy metal-associated domain"/>
    <property type="match status" value="1"/>
</dbReference>
<accession>A0A484KRL3</accession>
<proteinExistence type="predicted"/>
<dbReference type="Gene3D" id="3.30.70.100">
    <property type="match status" value="1"/>
</dbReference>
<dbReference type="AlphaFoldDB" id="A0A484KRL3"/>
<dbReference type="PANTHER" id="PTHR47294">
    <property type="entry name" value="OS08G0431150 PROTEIN"/>
    <property type="match status" value="1"/>
</dbReference>
<name>A0A484KRL3_9ASTE</name>
<reference evidence="1 2" key="1">
    <citation type="submission" date="2018-04" db="EMBL/GenBank/DDBJ databases">
        <authorList>
            <person name="Vogel A."/>
        </authorList>
    </citation>
    <scope>NUCLEOTIDE SEQUENCE [LARGE SCALE GENOMIC DNA]</scope>
</reference>
<evidence type="ECO:0000313" key="1">
    <source>
        <dbReference type="EMBL" id="VFQ66594.1"/>
    </source>
</evidence>
<dbReference type="Proteomes" id="UP000595140">
    <property type="component" value="Unassembled WGS sequence"/>
</dbReference>
<dbReference type="OrthoDB" id="1889242at2759"/>
<protein>
    <recommendedName>
        <fullName evidence="3">HMA domain-containing protein</fullName>
    </recommendedName>
</protein>
<dbReference type="EMBL" id="OOIL02000559">
    <property type="protein sequence ID" value="VFQ66594.1"/>
    <property type="molecule type" value="Genomic_DNA"/>
</dbReference>
<gene>
    <name evidence="1" type="ORF">CCAM_LOCUS8370</name>
</gene>